<sequence>MRSNDGIMNILIEARKRKGISINELASLTGVAKSSISRYENRSRQFPLDQIDTFSKALGLDPKEVLGFNDDSNISLVKSIIRIPIIGEIACGDPITAQENISGYVEESTENLPSGKLFYLKAKGSSMEPTVPNGSNVLIREQPEVEDGEIAAVLVNGDTEATLKRVKHQGNIIILIPDNQEYNPYIITADNPAKILGKAIRFTTDL</sequence>
<protein>
    <submittedName>
        <fullName evidence="9">LexA family transcriptional regulator</fullName>
    </submittedName>
</protein>
<keyword evidence="4 7" id="KW-0068">Autocatalytic cleavage</keyword>
<dbReference type="GO" id="GO:0009432">
    <property type="term" value="P:SOS response"/>
    <property type="evidence" value="ECO:0007669"/>
    <property type="project" value="UniProtKB-KW"/>
</dbReference>
<dbReference type="GO" id="GO:0016787">
    <property type="term" value="F:hydrolase activity"/>
    <property type="evidence" value="ECO:0007669"/>
    <property type="project" value="UniProtKB-KW"/>
</dbReference>
<evidence type="ECO:0000256" key="4">
    <source>
        <dbReference type="ARBA" id="ARBA00022813"/>
    </source>
</evidence>
<dbReference type="InterPro" id="IPR039418">
    <property type="entry name" value="LexA-like"/>
</dbReference>
<dbReference type="InterPro" id="IPR050077">
    <property type="entry name" value="LexA_repressor"/>
</dbReference>
<keyword evidence="5" id="KW-0234">DNA repair</keyword>
<dbReference type="GO" id="GO:0006281">
    <property type="term" value="P:DNA repair"/>
    <property type="evidence" value="ECO:0007669"/>
    <property type="project" value="UniProtKB-KW"/>
</dbReference>
<dbReference type="SUPFAM" id="SSF47413">
    <property type="entry name" value="lambda repressor-like DNA-binding domains"/>
    <property type="match status" value="1"/>
</dbReference>
<dbReference type="InterPro" id="IPR001387">
    <property type="entry name" value="Cro/C1-type_HTH"/>
</dbReference>
<dbReference type="InterPro" id="IPR006197">
    <property type="entry name" value="Peptidase_S24_LexA"/>
</dbReference>
<dbReference type="GO" id="GO:0003677">
    <property type="term" value="F:DNA binding"/>
    <property type="evidence" value="ECO:0007669"/>
    <property type="project" value="InterPro"/>
</dbReference>
<evidence type="ECO:0000256" key="3">
    <source>
        <dbReference type="ARBA" id="ARBA00022801"/>
    </source>
</evidence>
<evidence type="ECO:0000256" key="1">
    <source>
        <dbReference type="ARBA" id="ARBA00007484"/>
    </source>
</evidence>
<evidence type="ECO:0000259" key="8">
    <source>
        <dbReference type="PROSITE" id="PS50943"/>
    </source>
</evidence>
<evidence type="ECO:0000256" key="7">
    <source>
        <dbReference type="RuleBase" id="RU003991"/>
    </source>
</evidence>
<dbReference type="SUPFAM" id="SSF51306">
    <property type="entry name" value="LexA/Signal peptidase"/>
    <property type="match status" value="1"/>
</dbReference>
<proteinExistence type="inferred from homology"/>
<dbReference type="SMART" id="SM00530">
    <property type="entry name" value="HTH_XRE"/>
    <property type="match status" value="1"/>
</dbReference>
<dbReference type="Pfam" id="PF01381">
    <property type="entry name" value="HTH_3"/>
    <property type="match status" value="1"/>
</dbReference>
<dbReference type="EMBL" id="CP117683">
    <property type="protein sequence ID" value="WDC91657.1"/>
    <property type="molecule type" value="Genomic_DNA"/>
</dbReference>
<keyword evidence="6" id="KW-0742">SOS response</keyword>
<dbReference type="InterPro" id="IPR036286">
    <property type="entry name" value="LexA/Signal_pep-like_sf"/>
</dbReference>
<accession>A0AAJ5RF48</accession>
<dbReference type="InterPro" id="IPR015927">
    <property type="entry name" value="Peptidase_S24_S26A/B/C"/>
</dbReference>
<gene>
    <name evidence="9" type="ORF">PSR33_05565</name>
</gene>
<dbReference type="Pfam" id="PF00717">
    <property type="entry name" value="Peptidase_S24"/>
    <property type="match status" value="1"/>
</dbReference>
<dbReference type="PANTHER" id="PTHR33516">
    <property type="entry name" value="LEXA REPRESSOR"/>
    <property type="match status" value="1"/>
</dbReference>
<evidence type="ECO:0000256" key="5">
    <source>
        <dbReference type="ARBA" id="ARBA00023204"/>
    </source>
</evidence>
<dbReference type="PROSITE" id="PS50943">
    <property type="entry name" value="HTH_CROC1"/>
    <property type="match status" value="1"/>
</dbReference>
<evidence type="ECO:0000256" key="2">
    <source>
        <dbReference type="ARBA" id="ARBA00022763"/>
    </source>
</evidence>
<evidence type="ECO:0000313" key="10">
    <source>
        <dbReference type="Proteomes" id="UP001215533"/>
    </source>
</evidence>
<dbReference type="Gene3D" id="2.10.109.10">
    <property type="entry name" value="Umud Fragment, subunit A"/>
    <property type="match status" value="1"/>
</dbReference>
<keyword evidence="2" id="KW-0227">DNA damage</keyword>
<comment type="similarity">
    <text evidence="1 7">Belongs to the peptidase S24 family.</text>
</comment>
<dbReference type="GO" id="GO:0006355">
    <property type="term" value="P:regulation of DNA-templated transcription"/>
    <property type="evidence" value="ECO:0007669"/>
    <property type="project" value="InterPro"/>
</dbReference>
<dbReference type="Proteomes" id="UP001215533">
    <property type="component" value="Chromosome"/>
</dbReference>
<dbReference type="InterPro" id="IPR010982">
    <property type="entry name" value="Lambda_DNA-bd_dom_sf"/>
</dbReference>
<dbReference type="CDD" id="cd06529">
    <property type="entry name" value="S24_LexA-like"/>
    <property type="match status" value="1"/>
</dbReference>
<evidence type="ECO:0000256" key="6">
    <source>
        <dbReference type="ARBA" id="ARBA00023236"/>
    </source>
</evidence>
<dbReference type="PRINTS" id="PR00726">
    <property type="entry name" value="LEXASERPTASE"/>
</dbReference>
<evidence type="ECO:0000313" key="9">
    <source>
        <dbReference type="EMBL" id="WDC91657.1"/>
    </source>
</evidence>
<dbReference type="AlphaFoldDB" id="A0AAJ5RF48"/>
<dbReference type="PANTHER" id="PTHR33516:SF2">
    <property type="entry name" value="LEXA REPRESSOR-RELATED"/>
    <property type="match status" value="1"/>
</dbReference>
<feature type="domain" description="HTH cro/C1-type" evidence="8">
    <location>
        <begin position="11"/>
        <end position="65"/>
    </location>
</feature>
<keyword evidence="3 7" id="KW-0378">Hydrolase</keyword>
<dbReference type="Gene3D" id="1.10.260.40">
    <property type="entry name" value="lambda repressor-like DNA-binding domains"/>
    <property type="match status" value="1"/>
</dbReference>
<organism evidence="9 10">
    <name type="scientific">Latilactobacillus curvatus</name>
    <name type="common">Lactobacillus curvatus</name>
    <dbReference type="NCBI Taxonomy" id="28038"/>
    <lineage>
        <taxon>Bacteria</taxon>
        <taxon>Bacillati</taxon>
        <taxon>Bacillota</taxon>
        <taxon>Bacilli</taxon>
        <taxon>Lactobacillales</taxon>
        <taxon>Lactobacillaceae</taxon>
        <taxon>Latilactobacillus</taxon>
    </lineage>
</organism>
<reference evidence="9" key="1">
    <citation type="submission" date="2023-02" db="EMBL/GenBank/DDBJ databases">
        <title>Complete genome sequence of Lactobacillus curvatus CACC879 isolated from Pig feces.</title>
        <authorList>
            <person name="Park S."/>
            <person name="Park M.A."/>
            <person name="Kim D.-H."/>
            <person name="Kim Y."/>
        </authorList>
    </citation>
    <scope>NUCLEOTIDE SEQUENCE</scope>
    <source>
        <strain evidence="9">CACC879</strain>
    </source>
</reference>
<dbReference type="CDD" id="cd00093">
    <property type="entry name" value="HTH_XRE"/>
    <property type="match status" value="1"/>
</dbReference>
<name>A0AAJ5RF48_LATCU</name>